<proteinExistence type="predicted"/>
<dbReference type="PRINTS" id="PR00420">
    <property type="entry name" value="RNGMNOXGNASE"/>
</dbReference>
<reference evidence="4 5" key="1">
    <citation type="submission" date="2019-12" db="EMBL/GenBank/DDBJ databases">
        <title>Snethiella sp. nov. sp. isolated from sea sand.</title>
        <authorList>
            <person name="Kim J."/>
            <person name="Jeong S.E."/>
            <person name="Jung H.S."/>
            <person name="Jeon C.O."/>
        </authorList>
    </citation>
    <scope>NUCLEOTIDE SEQUENCE [LARGE SCALE GENOMIC DNA]</scope>
    <source>
        <strain evidence="4 5">DP05</strain>
    </source>
</reference>
<dbReference type="EMBL" id="WTUW01000002">
    <property type="protein sequence ID" value="MZR30392.1"/>
    <property type="molecule type" value="Genomic_DNA"/>
</dbReference>
<dbReference type="Pfam" id="PF01494">
    <property type="entry name" value="FAD_binding_3"/>
    <property type="match status" value="1"/>
</dbReference>
<name>A0A6L8W787_9PROT</name>
<dbReference type="InterPro" id="IPR050493">
    <property type="entry name" value="FAD-dep_Monooxygenase_BioMet"/>
</dbReference>
<keyword evidence="1" id="KW-0560">Oxidoreductase</keyword>
<feature type="domain" description="FAD-binding" evidence="3">
    <location>
        <begin position="7"/>
        <end position="354"/>
    </location>
</feature>
<protein>
    <submittedName>
        <fullName evidence="4">Flavin-dependent oxidoreductase</fullName>
    </submittedName>
</protein>
<comment type="caution">
    <text evidence="4">The sequence shown here is derived from an EMBL/GenBank/DDBJ whole genome shotgun (WGS) entry which is preliminary data.</text>
</comment>
<dbReference type="Gene3D" id="3.30.9.30">
    <property type="match status" value="1"/>
</dbReference>
<evidence type="ECO:0000313" key="4">
    <source>
        <dbReference type="EMBL" id="MZR30392.1"/>
    </source>
</evidence>
<dbReference type="GO" id="GO:0004497">
    <property type="term" value="F:monooxygenase activity"/>
    <property type="evidence" value="ECO:0007669"/>
    <property type="project" value="UniProtKB-KW"/>
</dbReference>
<organism evidence="4 5">
    <name type="scientific">Sneathiella litorea</name>
    <dbReference type="NCBI Taxonomy" id="2606216"/>
    <lineage>
        <taxon>Bacteria</taxon>
        <taxon>Pseudomonadati</taxon>
        <taxon>Pseudomonadota</taxon>
        <taxon>Alphaproteobacteria</taxon>
        <taxon>Sneathiellales</taxon>
        <taxon>Sneathiellaceae</taxon>
        <taxon>Sneathiella</taxon>
    </lineage>
</organism>
<sequence>MREWSGIIAGGGLVGLTLALALHAKGIKARVYEGVKEIKPLGVGINLLPHSIKNLAKLGLLAEIEKVAIKTSSLAYYTEDGKVIWREPRGREAGYDVPQFSIHRGDFHMILLDAARARLGPENILTGHHFSNFEQDAEGVTAHFIDRHSGKSISSARGDFLVGADGINSRLREIFYPDEGPPKYSGQMLWRGVTEMEPFLDGRSMFMAGHNDLKLVAYPIRAESAERGKSYINWIAERRIPADLAARAADWNERGQLEDFKSYFADWHLGWLDLEKLFDNAISIHKFPMVDRDPLPRWSFGHVTLMGDAAHAMYPNGSNGVSQGVLDAMTLADQLAEESEINAALIGYEDARREATAKISLANRQTGPELVMQMVRDQCPGNCGDIHTCIPQATLEEVATAYKRLAGFDKQTLKSVK</sequence>
<dbReference type="PANTHER" id="PTHR13789">
    <property type="entry name" value="MONOOXYGENASE"/>
    <property type="match status" value="1"/>
</dbReference>
<evidence type="ECO:0000259" key="3">
    <source>
        <dbReference type="Pfam" id="PF01494"/>
    </source>
</evidence>
<gene>
    <name evidence="4" type="ORF">GQE98_07055</name>
</gene>
<dbReference type="PANTHER" id="PTHR13789:SF268">
    <property type="entry name" value="5-METHYLPHENAZINE-1-CARBOXYLATE 1-MONOOXYGENASE"/>
    <property type="match status" value="1"/>
</dbReference>
<dbReference type="Gene3D" id="3.50.50.60">
    <property type="entry name" value="FAD/NAD(P)-binding domain"/>
    <property type="match status" value="1"/>
</dbReference>
<accession>A0A6L8W787</accession>
<dbReference type="AlphaFoldDB" id="A0A6L8W787"/>
<dbReference type="InterPro" id="IPR036188">
    <property type="entry name" value="FAD/NAD-bd_sf"/>
</dbReference>
<dbReference type="SUPFAM" id="SSF51905">
    <property type="entry name" value="FAD/NAD(P)-binding domain"/>
    <property type="match status" value="1"/>
</dbReference>
<keyword evidence="5" id="KW-1185">Reference proteome</keyword>
<dbReference type="InterPro" id="IPR002938">
    <property type="entry name" value="FAD-bd"/>
</dbReference>
<dbReference type="SUPFAM" id="SSF54373">
    <property type="entry name" value="FAD-linked reductases, C-terminal domain"/>
    <property type="match status" value="1"/>
</dbReference>
<evidence type="ECO:0000313" key="5">
    <source>
        <dbReference type="Proteomes" id="UP000476030"/>
    </source>
</evidence>
<dbReference type="GO" id="GO:0071949">
    <property type="term" value="F:FAD binding"/>
    <property type="evidence" value="ECO:0007669"/>
    <property type="project" value="InterPro"/>
</dbReference>
<dbReference type="NCBIfam" id="NF005720">
    <property type="entry name" value="PRK07538.1"/>
    <property type="match status" value="1"/>
</dbReference>
<dbReference type="RefSeq" id="WP_161314979.1">
    <property type="nucleotide sequence ID" value="NZ_WTUW01000002.1"/>
</dbReference>
<keyword evidence="2" id="KW-0503">Monooxygenase</keyword>
<evidence type="ECO:0000256" key="2">
    <source>
        <dbReference type="ARBA" id="ARBA00023033"/>
    </source>
</evidence>
<evidence type="ECO:0000256" key="1">
    <source>
        <dbReference type="ARBA" id="ARBA00023002"/>
    </source>
</evidence>
<dbReference type="Proteomes" id="UP000476030">
    <property type="component" value="Unassembled WGS sequence"/>
</dbReference>